<protein>
    <recommendedName>
        <fullName evidence="4">Lipoprotein</fullName>
    </recommendedName>
</protein>
<name>A0A7G9R0V3_9MICO</name>
<evidence type="ECO:0008006" key="4">
    <source>
        <dbReference type="Google" id="ProtNLM"/>
    </source>
</evidence>
<proteinExistence type="predicted"/>
<dbReference type="EMBL" id="CP060712">
    <property type="protein sequence ID" value="QNN49228.1"/>
    <property type="molecule type" value="Genomic_DNA"/>
</dbReference>
<dbReference type="PROSITE" id="PS51257">
    <property type="entry name" value="PROKAR_LIPOPROTEIN"/>
    <property type="match status" value="1"/>
</dbReference>
<dbReference type="AlphaFoldDB" id="A0A7G9R0V3"/>
<keyword evidence="1" id="KW-0732">Signal</keyword>
<organism evidence="2 3">
    <name type="scientific">Phycicoccus endophyticus</name>
    <dbReference type="NCBI Taxonomy" id="1690220"/>
    <lineage>
        <taxon>Bacteria</taxon>
        <taxon>Bacillati</taxon>
        <taxon>Actinomycetota</taxon>
        <taxon>Actinomycetes</taxon>
        <taxon>Micrococcales</taxon>
        <taxon>Intrasporangiaceae</taxon>
        <taxon>Phycicoccus</taxon>
    </lineage>
</organism>
<evidence type="ECO:0000313" key="2">
    <source>
        <dbReference type="EMBL" id="QNN49228.1"/>
    </source>
</evidence>
<accession>A0A7G9R0V3</accession>
<dbReference type="Proteomes" id="UP000515976">
    <property type="component" value="Chromosome"/>
</dbReference>
<dbReference type="RefSeq" id="WP_166101312.1">
    <property type="nucleotide sequence ID" value="NZ_BMMY01000006.1"/>
</dbReference>
<reference evidence="2 3" key="1">
    <citation type="submission" date="2020-08" db="EMBL/GenBank/DDBJ databases">
        <title>Genome sequence of Phycicoccus endophyticus JCM 31784T.</title>
        <authorList>
            <person name="Hyun D.-W."/>
            <person name="Bae J.-W."/>
        </authorList>
    </citation>
    <scope>NUCLEOTIDE SEQUENCE [LARGE SCALE GENOMIC DNA]</scope>
    <source>
        <strain evidence="2 3">JCM 31784</strain>
    </source>
</reference>
<sequence>MSHPGVRAARVVVLVGVLSLLTAACSSGSADDDLPEKLRKITPSESPSAPLVHDGTDSLTDRTVSGDGFTMQVPADFEEQSPTTRSGSTTYRWLKSVQGRQPPIIAVVTDPDPRSDAIEQSKALEISLEADPDVEVVRAPVTWPGAQRAILLQWDQPQPGSDEVVTTWQLMAQVSPDLIMNALAVAPRGEFQDLDFDKILATFTLTG</sequence>
<evidence type="ECO:0000256" key="1">
    <source>
        <dbReference type="SAM" id="SignalP"/>
    </source>
</evidence>
<evidence type="ECO:0000313" key="3">
    <source>
        <dbReference type="Proteomes" id="UP000515976"/>
    </source>
</evidence>
<dbReference type="KEGG" id="pei:H9L10_13525"/>
<gene>
    <name evidence="2" type="ORF">H9L10_13525</name>
</gene>
<feature type="chain" id="PRO_5028920312" description="Lipoprotein" evidence="1">
    <location>
        <begin position="31"/>
        <end position="207"/>
    </location>
</feature>
<keyword evidence="3" id="KW-1185">Reference proteome</keyword>
<feature type="signal peptide" evidence="1">
    <location>
        <begin position="1"/>
        <end position="30"/>
    </location>
</feature>